<proteinExistence type="predicted"/>
<protein>
    <submittedName>
        <fullName evidence="1">Uncharacterized protein</fullName>
    </submittedName>
</protein>
<gene>
    <name evidence="1" type="ORF">SUBVAR_04846</name>
</gene>
<dbReference type="AlphaFoldDB" id="D1PKH0"/>
<name>D1PKH0_9FIRM</name>
<organism evidence="1 2">
    <name type="scientific">Subdoligranulum variabile DSM 15176</name>
    <dbReference type="NCBI Taxonomy" id="411471"/>
    <lineage>
        <taxon>Bacteria</taxon>
        <taxon>Bacillati</taxon>
        <taxon>Bacillota</taxon>
        <taxon>Clostridia</taxon>
        <taxon>Eubacteriales</taxon>
        <taxon>Oscillospiraceae</taxon>
        <taxon>Subdoligranulum</taxon>
    </lineage>
</organism>
<keyword evidence="2" id="KW-1185">Reference proteome</keyword>
<dbReference type="EMBL" id="ACBY02000020">
    <property type="protein sequence ID" value="EFB76478.1"/>
    <property type="molecule type" value="Genomic_DNA"/>
</dbReference>
<comment type="caution">
    <text evidence="1">The sequence shown here is derived from an EMBL/GenBank/DDBJ whole genome shotgun (WGS) entry which is preliminary data.</text>
</comment>
<sequence length="39" mass="4390">MNCFFERKGGKTSSETDVEGRQREFCLPTYADKATIESG</sequence>
<accession>D1PKH0</accession>
<reference evidence="1" key="1">
    <citation type="submission" date="2009-12" db="EMBL/GenBank/DDBJ databases">
        <authorList>
            <person name="Weinstock G."/>
            <person name="Sodergren E."/>
            <person name="Clifton S."/>
            <person name="Fulton L."/>
            <person name="Fulton B."/>
            <person name="Courtney L."/>
            <person name="Fronick C."/>
            <person name="Harrison M."/>
            <person name="Strong C."/>
            <person name="Farmer C."/>
            <person name="Delahaunty K."/>
            <person name="Markovic C."/>
            <person name="Hall O."/>
            <person name="Minx P."/>
            <person name="Tomlinson C."/>
            <person name="Mitreva M."/>
            <person name="Nelson J."/>
            <person name="Hou S."/>
            <person name="Wollam A."/>
            <person name="Pepin K.H."/>
            <person name="Johnson M."/>
            <person name="Bhonagiri V."/>
            <person name="Nash W.E."/>
            <person name="Warren W."/>
            <person name="Chinwalla A."/>
            <person name="Mardis E.R."/>
            <person name="Wilson R.K."/>
        </authorList>
    </citation>
    <scope>NUCLEOTIDE SEQUENCE [LARGE SCALE GENOMIC DNA]</scope>
    <source>
        <strain evidence="1">DSM 15176</strain>
    </source>
</reference>
<dbReference type="HOGENOM" id="CLU_3318042_0_0_9"/>
<dbReference type="STRING" id="411471.SUBVAR_04846"/>
<evidence type="ECO:0000313" key="2">
    <source>
        <dbReference type="Proteomes" id="UP000003438"/>
    </source>
</evidence>
<dbReference type="Proteomes" id="UP000003438">
    <property type="component" value="Unassembled WGS sequence"/>
</dbReference>
<evidence type="ECO:0000313" key="1">
    <source>
        <dbReference type="EMBL" id="EFB76478.1"/>
    </source>
</evidence>